<feature type="region of interest" description="Disordered" evidence="1">
    <location>
        <begin position="317"/>
        <end position="348"/>
    </location>
</feature>
<dbReference type="KEGG" id="pmrn:116955842"/>
<proteinExistence type="predicted"/>
<feature type="domain" description="Ig-like" evidence="3">
    <location>
        <begin position="181"/>
        <end position="265"/>
    </location>
</feature>
<feature type="compositionally biased region" description="Polar residues" evidence="1">
    <location>
        <begin position="317"/>
        <end position="328"/>
    </location>
</feature>
<dbReference type="InterPro" id="IPR013783">
    <property type="entry name" value="Ig-like_fold"/>
</dbReference>
<dbReference type="Gene3D" id="2.60.40.10">
    <property type="entry name" value="Immunoglobulins"/>
    <property type="match status" value="1"/>
</dbReference>
<gene>
    <name evidence="5" type="primary">LOC116955842</name>
</gene>
<dbReference type="GO" id="GO:0045124">
    <property type="term" value="P:regulation of bone resorption"/>
    <property type="evidence" value="ECO:0007669"/>
    <property type="project" value="TreeGrafter"/>
</dbReference>
<organism evidence="4 5">
    <name type="scientific">Petromyzon marinus</name>
    <name type="common">Sea lamprey</name>
    <dbReference type="NCBI Taxonomy" id="7757"/>
    <lineage>
        <taxon>Eukaryota</taxon>
        <taxon>Metazoa</taxon>
        <taxon>Chordata</taxon>
        <taxon>Craniata</taxon>
        <taxon>Vertebrata</taxon>
        <taxon>Cyclostomata</taxon>
        <taxon>Hyperoartia</taxon>
        <taxon>Petromyzontiformes</taxon>
        <taxon>Petromyzontidae</taxon>
        <taxon>Petromyzon</taxon>
    </lineage>
</organism>
<dbReference type="InterPro" id="IPR042836">
    <property type="entry name" value="SIG15"/>
</dbReference>
<dbReference type="PANTHER" id="PTHR46942">
    <property type="entry name" value="SIALIC ACID-BINDING IG-LIKE LECTIN 15"/>
    <property type="match status" value="1"/>
</dbReference>
<sequence length="348" mass="37563">MLSLEGEEEGGEEVDEEVLKEELQTGMEPSWVLESASQGDSGRYLCSGFDLDFPDLPRHHATISLLVHYLEDVWLSPVGPLTVLRGQDRVALLLHQGVGSIEYTWWKVGNLTPIDVVVDIAPDDIHQRAPWAPAAVRGATSCTWPTRSWPTRASTGGNATVPSVPAALRSATIKVSVEDKPSIVALDTVVLSSVDQQLVLSCQAHGPPSPILTWNILTVPQEQAFANGSVRSSVEVIVTSELKSRGVACVATNAHGESEHRFFFSTADPTPIAATAAPQNSSSYLLPVVVALVVTVVLVSLLLLGAYYWYRRQRSGSSNIDSKANSGQRVRPSGVEEKKPLQDRSPDV</sequence>
<dbReference type="GO" id="GO:2001204">
    <property type="term" value="P:regulation of osteoclast development"/>
    <property type="evidence" value="ECO:0007669"/>
    <property type="project" value="TreeGrafter"/>
</dbReference>
<dbReference type="RefSeq" id="XP_032833056.1">
    <property type="nucleotide sequence ID" value="XM_032977165.1"/>
</dbReference>
<dbReference type="PROSITE" id="PS50835">
    <property type="entry name" value="IG_LIKE"/>
    <property type="match status" value="1"/>
</dbReference>
<evidence type="ECO:0000313" key="4">
    <source>
        <dbReference type="Proteomes" id="UP001318040"/>
    </source>
</evidence>
<dbReference type="GO" id="GO:0005886">
    <property type="term" value="C:plasma membrane"/>
    <property type="evidence" value="ECO:0007669"/>
    <property type="project" value="TreeGrafter"/>
</dbReference>
<dbReference type="InterPro" id="IPR036179">
    <property type="entry name" value="Ig-like_dom_sf"/>
</dbReference>
<feature type="transmembrane region" description="Helical" evidence="2">
    <location>
        <begin position="284"/>
        <end position="310"/>
    </location>
</feature>
<feature type="compositionally biased region" description="Basic and acidic residues" evidence="1">
    <location>
        <begin position="334"/>
        <end position="348"/>
    </location>
</feature>
<dbReference type="GO" id="GO:0032956">
    <property type="term" value="P:regulation of actin cytoskeleton organization"/>
    <property type="evidence" value="ECO:0007669"/>
    <property type="project" value="TreeGrafter"/>
</dbReference>
<evidence type="ECO:0000313" key="5">
    <source>
        <dbReference type="RefSeq" id="XP_032833056.1"/>
    </source>
</evidence>
<accession>A0AAJ7UD57</accession>
<dbReference type="PANTHER" id="PTHR46942:SF1">
    <property type="entry name" value="SIALIC ACID-BINDING IG-LIKE LECTIN 15"/>
    <property type="match status" value="1"/>
</dbReference>
<protein>
    <submittedName>
        <fullName evidence="5">Cell surface glycoprotein MUC18-like</fullName>
    </submittedName>
</protein>
<keyword evidence="2" id="KW-0472">Membrane</keyword>
<evidence type="ECO:0000259" key="3">
    <source>
        <dbReference type="PROSITE" id="PS50835"/>
    </source>
</evidence>
<dbReference type="SUPFAM" id="SSF48726">
    <property type="entry name" value="Immunoglobulin"/>
    <property type="match status" value="1"/>
</dbReference>
<evidence type="ECO:0000256" key="2">
    <source>
        <dbReference type="SAM" id="Phobius"/>
    </source>
</evidence>
<keyword evidence="2" id="KW-0812">Transmembrane</keyword>
<keyword evidence="4" id="KW-1185">Reference proteome</keyword>
<keyword evidence="2" id="KW-1133">Transmembrane helix</keyword>
<name>A0AAJ7UD57_PETMA</name>
<dbReference type="Proteomes" id="UP001318040">
    <property type="component" value="Chromosome 62"/>
</dbReference>
<dbReference type="AlphaFoldDB" id="A0AAJ7UD57"/>
<reference evidence="5" key="1">
    <citation type="submission" date="2025-08" db="UniProtKB">
        <authorList>
            <consortium name="RefSeq"/>
        </authorList>
    </citation>
    <scope>IDENTIFICATION</scope>
    <source>
        <tissue evidence="5">Sperm</tissue>
    </source>
</reference>
<evidence type="ECO:0000256" key="1">
    <source>
        <dbReference type="SAM" id="MobiDB-lite"/>
    </source>
</evidence>
<dbReference type="InterPro" id="IPR007110">
    <property type="entry name" value="Ig-like_dom"/>
</dbReference>